<reference evidence="2" key="1">
    <citation type="journal article" date="2009" name="Rice">
        <title>De Novo Next Generation Sequencing of Plant Genomes.</title>
        <authorList>
            <person name="Rounsley S."/>
            <person name="Marri P.R."/>
            <person name="Yu Y."/>
            <person name="He R."/>
            <person name="Sisneros N."/>
            <person name="Goicoechea J.L."/>
            <person name="Lee S.J."/>
            <person name="Angelova A."/>
            <person name="Kudrna D."/>
            <person name="Luo M."/>
            <person name="Affourtit J."/>
            <person name="Desany B."/>
            <person name="Knight J."/>
            <person name="Niazi F."/>
            <person name="Egholm M."/>
            <person name="Wing R.A."/>
        </authorList>
    </citation>
    <scope>NUCLEOTIDE SEQUENCE [LARGE SCALE GENOMIC DNA]</scope>
    <source>
        <strain evidence="2">cv. IRGC 105608</strain>
    </source>
</reference>
<name>A0A0D3FS01_9ORYZ</name>
<dbReference type="Gramene" id="OBART04G00790.1">
    <property type="protein sequence ID" value="OBART04G00790.1"/>
    <property type="gene ID" value="OBART04G00790"/>
</dbReference>
<organism evidence="2">
    <name type="scientific">Oryza barthii</name>
    <dbReference type="NCBI Taxonomy" id="65489"/>
    <lineage>
        <taxon>Eukaryota</taxon>
        <taxon>Viridiplantae</taxon>
        <taxon>Streptophyta</taxon>
        <taxon>Embryophyta</taxon>
        <taxon>Tracheophyta</taxon>
        <taxon>Spermatophyta</taxon>
        <taxon>Magnoliopsida</taxon>
        <taxon>Liliopsida</taxon>
        <taxon>Poales</taxon>
        <taxon>Poaceae</taxon>
        <taxon>BOP clade</taxon>
        <taxon>Oryzoideae</taxon>
        <taxon>Oryzeae</taxon>
        <taxon>Oryzinae</taxon>
        <taxon>Oryza</taxon>
    </lineage>
</organism>
<proteinExistence type="predicted"/>
<feature type="compositionally biased region" description="Low complexity" evidence="1">
    <location>
        <begin position="1"/>
        <end position="21"/>
    </location>
</feature>
<evidence type="ECO:0000313" key="3">
    <source>
        <dbReference type="Proteomes" id="UP000026960"/>
    </source>
</evidence>
<reference evidence="2" key="2">
    <citation type="submission" date="2015-03" db="UniProtKB">
        <authorList>
            <consortium name="EnsemblPlants"/>
        </authorList>
    </citation>
    <scope>IDENTIFICATION</scope>
</reference>
<protein>
    <submittedName>
        <fullName evidence="2">Uncharacterized protein</fullName>
    </submittedName>
</protein>
<dbReference type="AlphaFoldDB" id="A0A0D3FS01"/>
<keyword evidence="3" id="KW-1185">Reference proteome</keyword>
<dbReference type="HOGENOM" id="CLU_2835180_0_0_1"/>
<dbReference type="EnsemblPlants" id="OBART04G00790.1">
    <property type="protein sequence ID" value="OBART04G00790.1"/>
    <property type="gene ID" value="OBART04G00790"/>
</dbReference>
<dbReference type="Proteomes" id="UP000026960">
    <property type="component" value="Chromosome 4"/>
</dbReference>
<accession>A0A0D3FS01</accession>
<sequence>MGEGELTAAIATPKPAATTLAGYRHRPELATATPPLPRGRPLSNPPTALSPMAGNPELAADAPNQC</sequence>
<evidence type="ECO:0000313" key="2">
    <source>
        <dbReference type="EnsemblPlants" id="OBART04G00790.1"/>
    </source>
</evidence>
<feature type="region of interest" description="Disordered" evidence="1">
    <location>
        <begin position="1"/>
        <end position="66"/>
    </location>
</feature>
<evidence type="ECO:0000256" key="1">
    <source>
        <dbReference type="SAM" id="MobiDB-lite"/>
    </source>
</evidence>
<dbReference type="PaxDb" id="65489-OBART04G00790.1"/>